<dbReference type="AlphaFoldDB" id="B8D420"/>
<dbReference type="GO" id="GO:0006189">
    <property type="term" value="P:'de novo' IMP biosynthetic process"/>
    <property type="evidence" value="ECO:0007669"/>
    <property type="project" value="UniProtKB-UniPathway"/>
</dbReference>
<dbReference type="InterPro" id="IPR020562">
    <property type="entry name" value="PRibGlycinamide_synth_N"/>
</dbReference>
<reference evidence="12 13" key="1">
    <citation type="journal article" date="2009" name="J. Bacteriol.">
        <title>Complete genome sequence of the anaerobic, protein-degrading hyperthermophilic crenarchaeon Desulfurococcus kamchatkensis.</title>
        <authorList>
            <person name="Ravin N.V."/>
            <person name="Mardanov A.V."/>
            <person name="Beletsky A.V."/>
            <person name="Kublanov I.V."/>
            <person name="Kolganova T.V."/>
            <person name="Lebedinsky A.V."/>
            <person name="Chernyh N.A."/>
            <person name="Bonch-Osmolovskaya E.A."/>
            <person name="Skryabin K.G."/>
        </authorList>
    </citation>
    <scope>NUCLEOTIDE SEQUENCE [LARGE SCALE GENOMIC DNA]</scope>
    <source>
        <strain evidence="13">DSM 18924 / JCM 16383 / VKM B-2413 / 1221n</strain>
    </source>
</reference>
<keyword evidence="3 12" id="KW-0436">Ligase</keyword>
<dbReference type="HOGENOM" id="CLU_027420_3_0_2"/>
<feature type="domain" description="ATP-grasp" evidence="11">
    <location>
        <begin position="114"/>
        <end position="335"/>
    </location>
</feature>
<comment type="similarity">
    <text evidence="7">Belongs to the GARS family.</text>
</comment>
<dbReference type="Proteomes" id="UP000006903">
    <property type="component" value="Chromosome"/>
</dbReference>
<gene>
    <name evidence="12" type="ordered locus">DKAM_0525</name>
</gene>
<dbReference type="InterPro" id="IPR020560">
    <property type="entry name" value="PRibGlycinamide_synth_C-dom"/>
</dbReference>
<organism evidence="12 13">
    <name type="scientific">Desulfurococcus amylolyticus (strain DSM 18924 / JCM 16383 / VKM B-2413 / 1221n)</name>
    <name type="common">Desulfurococcus kamchatkensis</name>
    <dbReference type="NCBI Taxonomy" id="490899"/>
    <lineage>
        <taxon>Archaea</taxon>
        <taxon>Thermoproteota</taxon>
        <taxon>Thermoprotei</taxon>
        <taxon>Desulfurococcales</taxon>
        <taxon>Desulfurococcaceae</taxon>
        <taxon>Desulfurococcus</taxon>
    </lineage>
</organism>
<dbReference type="InterPro" id="IPR011054">
    <property type="entry name" value="Rudment_hybrid_motif"/>
</dbReference>
<evidence type="ECO:0000256" key="7">
    <source>
        <dbReference type="ARBA" id="ARBA00038345"/>
    </source>
</evidence>
<dbReference type="InterPro" id="IPR020561">
    <property type="entry name" value="PRibGlycinamid_synth_ATP-grasp"/>
</dbReference>
<dbReference type="SMART" id="SM01210">
    <property type="entry name" value="GARS_C"/>
    <property type="match status" value="1"/>
</dbReference>
<evidence type="ECO:0000256" key="5">
    <source>
        <dbReference type="ARBA" id="ARBA00022755"/>
    </source>
</evidence>
<dbReference type="KEGG" id="dka:DKAM_0525"/>
<keyword evidence="4 10" id="KW-0547">Nucleotide-binding</keyword>
<dbReference type="PANTHER" id="PTHR43472:SF1">
    <property type="entry name" value="PHOSPHORIBOSYLAMINE--GLYCINE LIGASE, CHLOROPLASTIC"/>
    <property type="match status" value="1"/>
</dbReference>
<evidence type="ECO:0000256" key="3">
    <source>
        <dbReference type="ARBA" id="ARBA00022598"/>
    </source>
</evidence>
<dbReference type="EC" id="6.3.4.13" evidence="2"/>
<dbReference type="SUPFAM" id="SSF56059">
    <property type="entry name" value="Glutathione synthetase ATP-binding domain-like"/>
    <property type="match status" value="1"/>
</dbReference>
<dbReference type="SMART" id="SM01209">
    <property type="entry name" value="GARS_A"/>
    <property type="match status" value="1"/>
</dbReference>
<dbReference type="Gene3D" id="3.30.470.20">
    <property type="entry name" value="ATP-grasp fold, B domain"/>
    <property type="match status" value="1"/>
</dbReference>
<evidence type="ECO:0000256" key="2">
    <source>
        <dbReference type="ARBA" id="ARBA00013255"/>
    </source>
</evidence>
<dbReference type="SUPFAM" id="SSF51246">
    <property type="entry name" value="Rudiment single hybrid motif"/>
    <property type="match status" value="1"/>
</dbReference>
<evidence type="ECO:0000313" key="13">
    <source>
        <dbReference type="Proteomes" id="UP000006903"/>
    </source>
</evidence>
<keyword evidence="5" id="KW-0658">Purine biosynthesis</keyword>
<dbReference type="InterPro" id="IPR037123">
    <property type="entry name" value="PRibGlycinamide_synth_C_sf"/>
</dbReference>
<dbReference type="InterPro" id="IPR016185">
    <property type="entry name" value="PreATP-grasp_dom_sf"/>
</dbReference>
<evidence type="ECO:0000256" key="4">
    <source>
        <dbReference type="ARBA" id="ARBA00022741"/>
    </source>
</evidence>
<dbReference type="PROSITE" id="PS50975">
    <property type="entry name" value="ATP_GRASP"/>
    <property type="match status" value="1"/>
</dbReference>
<dbReference type="GO" id="GO:0046872">
    <property type="term" value="F:metal ion binding"/>
    <property type="evidence" value="ECO:0007669"/>
    <property type="project" value="InterPro"/>
</dbReference>
<evidence type="ECO:0000259" key="11">
    <source>
        <dbReference type="PROSITE" id="PS50975"/>
    </source>
</evidence>
<protein>
    <recommendedName>
        <fullName evidence="2">phosphoribosylamine--glycine ligase</fullName>
        <ecNumber evidence="2">6.3.4.13</ecNumber>
    </recommendedName>
    <alternativeName>
        <fullName evidence="8">Glycinamide ribonucleotide synthetase</fullName>
    </alternativeName>
    <alternativeName>
        <fullName evidence="9">Phosphoribosylglycinamide synthetase</fullName>
    </alternativeName>
</protein>
<sequence>MKILLIGSSAREHALGLMMLKSGLEPRVYVVSEYRNPGLERVAGSSSGRIFITRVTEPGRILEIAEAVSPDLVVIGPEEPLFAGISDTLREHGFAVFGASSKCAEIERSKVFARRLMWRHGINGRLFYASFSNVEDAVSFAEHAGDIVVKPARQVGGKGVKVFSNTKSYLFNEISRVTGEYVRDLFSEMNAYRDIDEKILVELRVEGVEYTLHVISSGGSITPLPVIQDHPHAFEYDVGPETGGMGSISGPGLTPPFLTLGEYEESLRILNNVIDALRSEGCIDYRGVLAGQMMLTWLWGPTVIEFYSRFGDPETGNLLYMLEDDVLEVFEKAASGKSLGKLGIRDNVVVVNKAIAPLGYPTDRRLATGLRVKVDEASIRDTGCTILYGSIEVGSDGYLYTKGSRLAEIVCWGYNYEEAYRKTENAMRYIEGEALLFHRGDIGSPELMQEKISIAEKIRRVYTSRARRGLLGAYMAWVPGIGFIENPLVNPYMSKRAHG</sequence>
<dbReference type="Gene3D" id="3.40.50.20">
    <property type="match status" value="1"/>
</dbReference>
<dbReference type="RefSeq" id="WP_012608193.1">
    <property type="nucleotide sequence ID" value="NC_011766.1"/>
</dbReference>
<keyword evidence="6 10" id="KW-0067">ATP-binding</keyword>
<dbReference type="NCBIfam" id="TIGR00877">
    <property type="entry name" value="purD"/>
    <property type="match status" value="1"/>
</dbReference>
<dbReference type="InterPro" id="IPR011761">
    <property type="entry name" value="ATP-grasp"/>
</dbReference>
<dbReference type="PANTHER" id="PTHR43472">
    <property type="entry name" value="PHOSPHORIBOSYLAMINE--GLYCINE LIGASE"/>
    <property type="match status" value="1"/>
</dbReference>
<evidence type="ECO:0000313" key="12">
    <source>
        <dbReference type="EMBL" id="ACL10851.1"/>
    </source>
</evidence>
<proteinExistence type="inferred from homology"/>
<evidence type="ECO:0000256" key="6">
    <source>
        <dbReference type="ARBA" id="ARBA00022840"/>
    </source>
</evidence>
<evidence type="ECO:0000256" key="1">
    <source>
        <dbReference type="ARBA" id="ARBA00005174"/>
    </source>
</evidence>
<dbReference type="UniPathway" id="UPA00074">
    <property type="reaction ID" value="UER00125"/>
</dbReference>
<dbReference type="Gene3D" id="3.90.600.10">
    <property type="entry name" value="Phosphoribosylglycinamide synthetase, C-terminal domain"/>
    <property type="match status" value="1"/>
</dbReference>
<dbReference type="GeneID" id="7171563"/>
<dbReference type="GO" id="GO:0009113">
    <property type="term" value="P:purine nucleobase biosynthetic process"/>
    <property type="evidence" value="ECO:0007669"/>
    <property type="project" value="InterPro"/>
</dbReference>
<dbReference type="SUPFAM" id="SSF52440">
    <property type="entry name" value="PreATP-grasp domain"/>
    <property type="match status" value="1"/>
</dbReference>
<dbReference type="EMBL" id="CP001140">
    <property type="protein sequence ID" value="ACL10851.1"/>
    <property type="molecule type" value="Genomic_DNA"/>
</dbReference>
<name>B8D420_DESA1</name>
<dbReference type="STRING" id="490899.DKAM_0525"/>
<dbReference type="InterPro" id="IPR000115">
    <property type="entry name" value="PRibGlycinamide_synth"/>
</dbReference>
<comment type="pathway">
    <text evidence="1">Purine metabolism; IMP biosynthesis via de novo pathway; N(1)-(5-phospho-D-ribosyl)glycinamide from 5-phospho-alpha-D-ribose 1-diphosphate: step 2/2.</text>
</comment>
<dbReference type="Pfam" id="PF01071">
    <property type="entry name" value="GARS_A"/>
    <property type="match status" value="1"/>
</dbReference>
<dbReference type="Pfam" id="PF02843">
    <property type="entry name" value="GARS_C"/>
    <property type="match status" value="1"/>
</dbReference>
<accession>B8D420</accession>
<dbReference type="eggNOG" id="arCOG04415">
    <property type="taxonomic scope" value="Archaea"/>
</dbReference>
<evidence type="ECO:0000256" key="9">
    <source>
        <dbReference type="ARBA" id="ARBA00042864"/>
    </source>
</evidence>
<evidence type="ECO:0000256" key="8">
    <source>
        <dbReference type="ARBA" id="ARBA00042242"/>
    </source>
</evidence>
<dbReference type="GO" id="GO:0004637">
    <property type="term" value="F:phosphoribosylamine-glycine ligase activity"/>
    <property type="evidence" value="ECO:0007669"/>
    <property type="project" value="UniProtKB-EC"/>
</dbReference>
<dbReference type="GO" id="GO:0005524">
    <property type="term" value="F:ATP binding"/>
    <property type="evidence" value="ECO:0007669"/>
    <property type="project" value="UniProtKB-UniRule"/>
</dbReference>
<evidence type="ECO:0000256" key="10">
    <source>
        <dbReference type="PROSITE-ProRule" id="PRU00409"/>
    </source>
</evidence>
<dbReference type="Pfam" id="PF02844">
    <property type="entry name" value="GARS_N"/>
    <property type="match status" value="1"/>
</dbReference>